<evidence type="ECO:0000256" key="5">
    <source>
        <dbReference type="PROSITE-ProRule" id="PRU00201"/>
    </source>
</evidence>
<dbReference type="Pfam" id="PF00907">
    <property type="entry name" value="T-box"/>
    <property type="match status" value="1"/>
</dbReference>
<organism evidence="9">
    <name type="scientific">Caenorhabditis brenneri</name>
    <name type="common">Nematode worm</name>
    <dbReference type="NCBI Taxonomy" id="135651"/>
    <lineage>
        <taxon>Eukaryota</taxon>
        <taxon>Metazoa</taxon>
        <taxon>Ecdysozoa</taxon>
        <taxon>Nematoda</taxon>
        <taxon>Chromadorea</taxon>
        <taxon>Rhabditida</taxon>
        <taxon>Rhabditina</taxon>
        <taxon>Rhabditomorpha</taxon>
        <taxon>Rhabditoidea</taxon>
        <taxon>Rhabditidae</taxon>
        <taxon>Peloderinae</taxon>
        <taxon>Caenorhabditis</taxon>
    </lineage>
</organism>
<dbReference type="OrthoDB" id="7442607at2759"/>
<evidence type="ECO:0000256" key="1">
    <source>
        <dbReference type="ARBA" id="ARBA00023015"/>
    </source>
</evidence>
<comment type="caution">
    <text evidence="5">Lacks conserved residue(s) required for the propagation of feature annotation.</text>
</comment>
<dbReference type="PRINTS" id="PR00937">
    <property type="entry name" value="TBOX"/>
</dbReference>
<dbReference type="InterPro" id="IPR001699">
    <property type="entry name" value="TF_T-box"/>
</dbReference>
<dbReference type="InterPro" id="IPR008967">
    <property type="entry name" value="p53-like_TF_DNA-bd_sf"/>
</dbReference>
<feature type="compositionally biased region" description="Polar residues" evidence="6">
    <location>
        <begin position="424"/>
        <end position="434"/>
    </location>
</feature>
<dbReference type="PANTHER" id="PTHR11267">
    <property type="entry name" value="T-BOX PROTEIN-RELATED"/>
    <property type="match status" value="1"/>
</dbReference>
<dbReference type="Gene3D" id="2.60.40.820">
    <property type="entry name" value="Transcription factor, T-box"/>
    <property type="match status" value="1"/>
</dbReference>
<dbReference type="CDD" id="cd00182">
    <property type="entry name" value="T-box"/>
    <property type="match status" value="1"/>
</dbReference>
<evidence type="ECO:0000256" key="6">
    <source>
        <dbReference type="SAM" id="MobiDB-lite"/>
    </source>
</evidence>
<name>G0N6W7_CAEBE</name>
<evidence type="ECO:0000256" key="4">
    <source>
        <dbReference type="ARBA" id="ARBA00023242"/>
    </source>
</evidence>
<feature type="domain" description="T-box" evidence="7">
    <location>
        <begin position="157"/>
        <end position="357"/>
    </location>
</feature>
<dbReference type="GO" id="GO:0045893">
    <property type="term" value="P:positive regulation of DNA-templated transcription"/>
    <property type="evidence" value="ECO:0007669"/>
    <property type="project" value="InterPro"/>
</dbReference>
<dbReference type="HOGENOM" id="CLU_600250_0_0_1"/>
<dbReference type="FunCoup" id="G0N6W7">
    <property type="interactions" value="73"/>
</dbReference>
<sequence>MENYQQFYGTPPMLNGTVVPKYQSQADQCPQPSTIQYEQCNGAAQYAGYPYYGNGDNYTTPPHDPSTTNYYGHAYMDAMATVPPFYGTHAPYANGDNYRATFAPLPANPYRIANGVQYWQHPGESQQSSTSAANTPLQSAVIQNAPLQPHQKIFVTLRNEKEWIKYSKETNEMFITNNGKPLFPILMYDVQGLEAQSTYCTSIHLKKMSVGQMKYSEVKKQWEENKNSDERAENLTEIFSETMSGAAWGLKGISSSRRIKIYNIGNDRRKAAARKQLTDEEKLKQADEKSRTMLQVNTHVRYLPVLRIYKLDSMDNRHLVEEKSFPETEFVTVTEYKNQWIALNKTADNPSTKSEYREEALAQIEKENNSPGSSTSSGSSSGYGSSSGMASGSSDTFLSEAPTSRKTRKAPAVKNPRAAKAMKSSESNTSSGASDPSVGYYGADNSPWSGFNGYMY</sequence>
<evidence type="ECO:0000256" key="2">
    <source>
        <dbReference type="ARBA" id="ARBA00023125"/>
    </source>
</evidence>
<evidence type="ECO:0000259" key="7">
    <source>
        <dbReference type="PROSITE" id="PS50252"/>
    </source>
</evidence>
<dbReference type="PANTHER" id="PTHR11267:SF204">
    <property type="entry name" value="SPADETAIL"/>
    <property type="match status" value="1"/>
</dbReference>
<dbReference type="GO" id="GO:0000981">
    <property type="term" value="F:DNA-binding transcription factor activity, RNA polymerase II-specific"/>
    <property type="evidence" value="ECO:0007669"/>
    <property type="project" value="TreeGrafter"/>
</dbReference>
<dbReference type="GO" id="GO:0001708">
    <property type="term" value="P:cell fate specification"/>
    <property type="evidence" value="ECO:0007669"/>
    <property type="project" value="TreeGrafter"/>
</dbReference>
<feature type="compositionally biased region" description="Low complexity" evidence="6">
    <location>
        <begin position="370"/>
        <end position="394"/>
    </location>
</feature>
<dbReference type="eggNOG" id="KOG3585">
    <property type="taxonomic scope" value="Eukaryota"/>
</dbReference>
<protein>
    <submittedName>
        <fullName evidence="8">CBN-SEA-1 protein</fullName>
    </submittedName>
</protein>
<dbReference type="InParanoid" id="G0N6W7"/>
<dbReference type="EMBL" id="GL379845">
    <property type="protein sequence ID" value="EGT54021.1"/>
    <property type="molecule type" value="Genomic_DNA"/>
</dbReference>
<evidence type="ECO:0000313" key="8">
    <source>
        <dbReference type="EMBL" id="EGT54021.1"/>
    </source>
</evidence>
<comment type="subcellular location">
    <subcellularLocation>
        <location evidence="5">Nucleus</location>
    </subcellularLocation>
</comment>
<gene>
    <name evidence="8" type="primary">Cbn-sea-1</name>
    <name evidence="8" type="ORF">CAEBREN_20850</name>
</gene>
<dbReference type="Proteomes" id="UP000008068">
    <property type="component" value="Unassembled WGS sequence"/>
</dbReference>
<evidence type="ECO:0000313" key="9">
    <source>
        <dbReference type="Proteomes" id="UP000008068"/>
    </source>
</evidence>
<dbReference type="STRING" id="135651.G0N6W7"/>
<dbReference type="SMART" id="SM00425">
    <property type="entry name" value="TBOX"/>
    <property type="match status" value="1"/>
</dbReference>
<keyword evidence="1" id="KW-0805">Transcription regulation</keyword>
<dbReference type="SUPFAM" id="SSF49417">
    <property type="entry name" value="p53-like transcription factors"/>
    <property type="match status" value="1"/>
</dbReference>
<accession>G0N6W7</accession>
<dbReference type="GO" id="GO:0000785">
    <property type="term" value="C:chromatin"/>
    <property type="evidence" value="ECO:0007669"/>
    <property type="project" value="TreeGrafter"/>
</dbReference>
<dbReference type="InterPro" id="IPR046360">
    <property type="entry name" value="T-box_DNA-bd"/>
</dbReference>
<reference evidence="9" key="1">
    <citation type="submission" date="2011-07" db="EMBL/GenBank/DDBJ databases">
        <authorList>
            <consortium name="Caenorhabditis brenneri Sequencing and Analysis Consortium"/>
            <person name="Wilson R.K."/>
        </authorList>
    </citation>
    <scope>NUCLEOTIDE SEQUENCE [LARGE SCALE GENOMIC DNA]</scope>
    <source>
        <strain evidence="9">PB2801</strain>
    </source>
</reference>
<evidence type="ECO:0000256" key="3">
    <source>
        <dbReference type="ARBA" id="ARBA00023163"/>
    </source>
</evidence>
<dbReference type="PROSITE" id="PS50252">
    <property type="entry name" value="TBOX_3"/>
    <property type="match status" value="1"/>
</dbReference>
<feature type="region of interest" description="Disordered" evidence="6">
    <location>
        <begin position="364"/>
        <end position="456"/>
    </location>
</feature>
<keyword evidence="3" id="KW-0804">Transcription</keyword>
<proteinExistence type="predicted"/>
<dbReference type="AlphaFoldDB" id="G0N6W7"/>
<dbReference type="GO" id="GO:0005634">
    <property type="term" value="C:nucleus"/>
    <property type="evidence" value="ECO:0007669"/>
    <property type="project" value="UniProtKB-SubCell"/>
</dbReference>
<keyword evidence="2 5" id="KW-0238">DNA-binding</keyword>
<keyword evidence="9" id="KW-1185">Reference proteome</keyword>
<feature type="compositionally biased region" description="Polar residues" evidence="6">
    <location>
        <begin position="395"/>
        <end position="404"/>
    </location>
</feature>
<dbReference type="GO" id="GO:0000978">
    <property type="term" value="F:RNA polymerase II cis-regulatory region sequence-specific DNA binding"/>
    <property type="evidence" value="ECO:0007669"/>
    <property type="project" value="InterPro"/>
</dbReference>
<dbReference type="InterPro" id="IPR036960">
    <property type="entry name" value="T-box_sf"/>
</dbReference>
<keyword evidence="4 5" id="KW-0539">Nucleus</keyword>
<dbReference type="OMA" id="YVISTSH"/>